<organism evidence="1 2">
    <name type="scientific">Hypsizygus marmoreus</name>
    <name type="common">White beech mushroom</name>
    <name type="synonym">Agaricus marmoreus</name>
    <dbReference type="NCBI Taxonomy" id="39966"/>
    <lineage>
        <taxon>Eukaryota</taxon>
        <taxon>Fungi</taxon>
        <taxon>Dikarya</taxon>
        <taxon>Basidiomycota</taxon>
        <taxon>Agaricomycotina</taxon>
        <taxon>Agaricomycetes</taxon>
        <taxon>Agaricomycetidae</taxon>
        <taxon>Agaricales</taxon>
        <taxon>Tricholomatineae</taxon>
        <taxon>Lyophyllaceae</taxon>
        <taxon>Hypsizygus</taxon>
    </lineage>
</organism>
<name>A0A369K6I4_HYPMA</name>
<evidence type="ECO:0000313" key="2">
    <source>
        <dbReference type="Proteomes" id="UP000076154"/>
    </source>
</evidence>
<evidence type="ECO:0000313" key="1">
    <source>
        <dbReference type="EMBL" id="RDB28285.1"/>
    </source>
</evidence>
<dbReference type="OrthoDB" id="3247418at2759"/>
<dbReference type="Pfam" id="PF02992">
    <property type="entry name" value="Transposase_21"/>
    <property type="match status" value="1"/>
</dbReference>
<gene>
    <name evidence="1" type="ORF">Hypma_001411</name>
</gene>
<dbReference type="InterPro" id="IPR004242">
    <property type="entry name" value="Transposase_21"/>
</dbReference>
<proteinExistence type="predicted"/>
<sequence>MNFHSYVCRCPALPYGHSTTRASRYVRRFHSFIVHNIHRNMQVDDDSSTVATLMTGLTLTDILEGGVPALHESTPVDDDSSTVATLMTGLTLTDEGPAIAKQHSKLWSSSSEFYQSLSPNIPVTMGNVPLNDVQNSIQAILSESIHATPPPLHMNPLIRLHCHHQPHLSMHGPERQKVSYKHPYDRRYSRVNEDTAPSNDVLRVLLENAAIAISSAGDLSSPYSCSQGGVPLPSLLPAKLMFLKGHIYESPVAKLDVIAQVMILLGAVCHIIVGISTEPCDFIINVVAMIVKMAMATTLSKVGNSEPEYDRNQLVLILMVGQQYMLHSMIVFPPMPPILLNAQPHHWASDPFICNAELLEVRNGHPRPIKPFVVASFTDYLAQSLADPEVERLSKQACDDAMINIDTPPDETTNIFNAQFMKSFEGPVPGQLFVDRGVKVRIAFAMHVDFFNPNGTKRRGNHDSIGIISLANLNLPETIRYRPEHIFLVGVIPGPKECNLEEINHFIRPVIDQLEIGWKRGFHISRTADSPESGEDVEVAVVLSVNDLPAARKVSGTAGHGSDFLCTVCDGYKRCNLYNTDFENWRLRNVDQMREQAQASRDADTPQQGMEFSKHTVMHCILEGIVHYHCRSVLCIDAVEAKAAEPQILAFSHPWTQYSSADAPVELRDFSDIEIKHVSDIQKQLCLPSTVVMALQENLRSLKFVFSDLQDLPNVSNMFTTQQGVLVPAKTKLHFATLLVKWRLTMPLNSPSAVPKTCTTETLQYIQHVIRTTSTPSWIHSVPTNYGEASAGSIKADEWRILSTVYLPIALVTLWGDRNGAPPPEGSHFLKLLDHTMALFQAVTLVVLYTMNTARAGRYRDFIKVWTDGLHTLHPHTKEHKNRVNVHAAFHIYDFLLLFGPRLIGALQKINTNDIVGGPLEHTMLRAHMRAAGLRRG</sequence>
<keyword evidence="2" id="KW-1185">Reference proteome</keyword>
<dbReference type="STRING" id="39966.A0A369K6I4"/>
<reference evidence="1" key="1">
    <citation type="submission" date="2018-04" db="EMBL/GenBank/DDBJ databases">
        <title>Whole genome sequencing of Hypsizygus marmoreus.</title>
        <authorList>
            <person name="Choi I.-G."/>
            <person name="Min B."/>
            <person name="Kim J.-G."/>
            <person name="Kim S."/>
            <person name="Oh Y.-L."/>
            <person name="Kong W.-S."/>
            <person name="Park H."/>
            <person name="Jeong J."/>
            <person name="Song E.-S."/>
        </authorList>
    </citation>
    <scope>NUCLEOTIDE SEQUENCE [LARGE SCALE GENOMIC DNA]</scope>
    <source>
        <strain evidence="1">51987-8</strain>
    </source>
</reference>
<dbReference type="EMBL" id="LUEZ02000012">
    <property type="protein sequence ID" value="RDB28285.1"/>
    <property type="molecule type" value="Genomic_DNA"/>
</dbReference>
<accession>A0A369K6I4</accession>
<dbReference type="InParanoid" id="A0A369K6I4"/>
<protein>
    <submittedName>
        <fullName evidence="1">Uncharacterized protein</fullName>
    </submittedName>
</protein>
<dbReference type="Proteomes" id="UP000076154">
    <property type="component" value="Unassembled WGS sequence"/>
</dbReference>
<comment type="caution">
    <text evidence="1">The sequence shown here is derived from an EMBL/GenBank/DDBJ whole genome shotgun (WGS) entry which is preliminary data.</text>
</comment>
<dbReference type="AlphaFoldDB" id="A0A369K6I4"/>